<protein>
    <recommendedName>
        <fullName evidence="1">DUF6965 domain-containing protein</fullName>
    </recommendedName>
</protein>
<reference evidence="2 3" key="1">
    <citation type="submission" date="2018-04" db="EMBL/GenBank/DDBJ databases">
        <title>Sphingobacterium cortibacter sp. nov.</title>
        <authorList>
            <person name="Li Y."/>
        </authorList>
    </citation>
    <scope>NUCLEOTIDE SEQUENCE [LARGE SCALE GENOMIC DNA]</scope>
    <source>
        <strain evidence="2 3">2c-3</strain>
    </source>
</reference>
<evidence type="ECO:0000313" key="2">
    <source>
        <dbReference type="EMBL" id="PVH26284.1"/>
    </source>
</evidence>
<dbReference type="EMBL" id="QDKG01000001">
    <property type="protein sequence ID" value="PVH26284.1"/>
    <property type="molecule type" value="Genomic_DNA"/>
</dbReference>
<feature type="domain" description="DUF6965" evidence="1">
    <location>
        <begin position="4"/>
        <end position="66"/>
    </location>
</feature>
<dbReference type="AlphaFoldDB" id="A0A2T8HLG0"/>
<dbReference type="InterPro" id="IPR054238">
    <property type="entry name" value="DUF6965"/>
</dbReference>
<dbReference type="Proteomes" id="UP000245627">
    <property type="component" value="Unassembled WGS sequence"/>
</dbReference>
<gene>
    <name evidence="2" type="ORF">DC487_01265</name>
</gene>
<organism evidence="2 3">
    <name type="scientific">Sphingobacterium corticibacter</name>
    <dbReference type="NCBI Taxonomy" id="2171749"/>
    <lineage>
        <taxon>Bacteria</taxon>
        <taxon>Pseudomonadati</taxon>
        <taxon>Bacteroidota</taxon>
        <taxon>Sphingobacteriia</taxon>
        <taxon>Sphingobacteriales</taxon>
        <taxon>Sphingobacteriaceae</taxon>
        <taxon>Sphingobacterium</taxon>
    </lineage>
</organism>
<accession>A0A2T8HLG0</accession>
<proteinExistence type="predicted"/>
<evidence type="ECO:0000313" key="3">
    <source>
        <dbReference type="Proteomes" id="UP000245627"/>
    </source>
</evidence>
<keyword evidence="3" id="KW-1185">Reference proteome</keyword>
<name>A0A2T8HLG0_9SPHI</name>
<dbReference type="Pfam" id="PF22292">
    <property type="entry name" value="DUF6965"/>
    <property type="match status" value="1"/>
</dbReference>
<dbReference type="RefSeq" id="WP_116774149.1">
    <property type="nucleotide sequence ID" value="NZ_QDKG01000001.1"/>
</dbReference>
<evidence type="ECO:0000259" key="1">
    <source>
        <dbReference type="Pfam" id="PF22292"/>
    </source>
</evidence>
<dbReference type="OrthoDB" id="770452at2"/>
<sequence length="71" mass="8266">MVLTPEQLYEDLMNKEHPVNIKINPATVVIDAQAFLIVQFDMVKIHKSDLKRCAAWQRLKESGEATNRIWE</sequence>
<comment type="caution">
    <text evidence="2">The sequence shown here is derived from an EMBL/GenBank/DDBJ whole genome shotgun (WGS) entry which is preliminary data.</text>
</comment>